<reference evidence="1" key="1">
    <citation type="submission" date="2014-11" db="EMBL/GenBank/DDBJ databases">
        <authorList>
            <person name="Amaro Gonzalez C."/>
        </authorList>
    </citation>
    <scope>NUCLEOTIDE SEQUENCE</scope>
</reference>
<reference evidence="1" key="2">
    <citation type="journal article" date="2015" name="Fish Shellfish Immunol.">
        <title>Early steps in the European eel (Anguilla anguilla)-Vibrio vulnificus interaction in the gills: Role of the RtxA13 toxin.</title>
        <authorList>
            <person name="Callol A."/>
            <person name="Pajuelo D."/>
            <person name="Ebbesson L."/>
            <person name="Teles M."/>
            <person name="MacKenzie S."/>
            <person name="Amaro C."/>
        </authorList>
    </citation>
    <scope>NUCLEOTIDE SEQUENCE</scope>
</reference>
<protein>
    <submittedName>
        <fullName evidence="1">Uncharacterized protein</fullName>
    </submittedName>
</protein>
<sequence length="97" mass="10402">MSMLAVRPQEAAFLPHAEEGAGRLALQAPMSAVSTRPPHSSVCTHSQVHSRISTYATKCLATLSSLCCSHTMSIHRELAKASHAVSLPIKTEFMDSV</sequence>
<accession>A0A0E9WL34</accession>
<dbReference type="EMBL" id="GBXM01017520">
    <property type="protein sequence ID" value="JAH91057.1"/>
    <property type="molecule type" value="Transcribed_RNA"/>
</dbReference>
<proteinExistence type="predicted"/>
<name>A0A0E9WL34_ANGAN</name>
<organism evidence="1">
    <name type="scientific">Anguilla anguilla</name>
    <name type="common">European freshwater eel</name>
    <name type="synonym">Muraena anguilla</name>
    <dbReference type="NCBI Taxonomy" id="7936"/>
    <lineage>
        <taxon>Eukaryota</taxon>
        <taxon>Metazoa</taxon>
        <taxon>Chordata</taxon>
        <taxon>Craniata</taxon>
        <taxon>Vertebrata</taxon>
        <taxon>Euteleostomi</taxon>
        <taxon>Actinopterygii</taxon>
        <taxon>Neopterygii</taxon>
        <taxon>Teleostei</taxon>
        <taxon>Anguilliformes</taxon>
        <taxon>Anguillidae</taxon>
        <taxon>Anguilla</taxon>
    </lineage>
</organism>
<dbReference type="AlphaFoldDB" id="A0A0E9WL34"/>
<evidence type="ECO:0000313" key="1">
    <source>
        <dbReference type="EMBL" id="JAH91057.1"/>
    </source>
</evidence>